<evidence type="ECO:0000256" key="1">
    <source>
        <dbReference type="SAM" id="MobiDB-lite"/>
    </source>
</evidence>
<feature type="domain" description="Erythromycin biosynthesis protein CIII-like C-terminal" evidence="2">
    <location>
        <begin position="22"/>
        <end position="121"/>
    </location>
</feature>
<dbReference type="InterPro" id="IPR050426">
    <property type="entry name" value="Glycosyltransferase_28"/>
</dbReference>
<evidence type="ECO:0000313" key="3">
    <source>
        <dbReference type="EMBL" id="GAA2371789.1"/>
    </source>
</evidence>
<dbReference type="Pfam" id="PF06722">
    <property type="entry name" value="EryCIII-like_C"/>
    <property type="match status" value="1"/>
</dbReference>
<organism evidence="3 4">
    <name type="scientific">Dactylosporangium salmoneum</name>
    <dbReference type="NCBI Taxonomy" id="53361"/>
    <lineage>
        <taxon>Bacteria</taxon>
        <taxon>Bacillati</taxon>
        <taxon>Actinomycetota</taxon>
        <taxon>Actinomycetes</taxon>
        <taxon>Micromonosporales</taxon>
        <taxon>Micromonosporaceae</taxon>
        <taxon>Dactylosporangium</taxon>
    </lineage>
</organism>
<dbReference type="PANTHER" id="PTHR48050:SF13">
    <property type="entry name" value="STEROL 3-BETA-GLUCOSYLTRANSFERASE UGT80A2"/>
    <property type="match status" value="1"/>
</dbReference>
<dbReference type="SUPFAM" id="SSF53756">
    <property type="entry name" value="UDP-Glycosyltransferase/glycogen phosphorylase"/>
    <property type="match status" value="1"/>
</dbReference>
<dbReference type="Gene3D" id="3.40.50.2000">
    <property type="entry name" value="Glycogen Phosphorylase B"/>
    <property type="match status" value="1"/>
</dbReference>
<keyword evidence="4" id="KW-1185">Reference proteome</keyword>
<proteinExistence type="predicted"/>
<feature type="region of interest" description="Disordered" evidence="1">
    <location>
        <begin position="1"/>
        <end position="28"/>
    </location>
</feature>
<dbReference type="PANTHER" id="PTHR48050">
    <property type="entry name" value="STEROL 3-BETA-GLUCOSYLTRANSFERASE"/>
    <property type="match status" value="1"/>
</dbReference>
<dbReference type="EMBL" id="BAAARV010000072">
    <property type="protein sequence ID" value="GAA2371789.1"/>
    <property type="molecule type" value="Genomic_DNA"/>
</dbReference>
<protein>
    <recommendedName>
        <fullName evidence="2">Erythromycin biosynthesis protein CIII-like C-terminal domain-containing protein</fullName>
    </recommendedName>
</protein>
<comment type="caution">
    <text evidence="3">The sequence shown here is derived from an EMBL/GenBank/DDBJ whole genome shotgun (WGS) entry which is preliminary data.</text>
</comment>
<dbReference type="InterPro" id="IPR010610">
    <property type="entry name" value="EryCIII-like_C"/>
</dbReference>
<name>A0ABP5U7R8_9ACTN</name>
<gene>
    <name evidence="3" type="ORF">GCM10010170_073630</name>
</gene>
<accession>A0ABP5U7R8</accession>
<dbReference type="Proteomes" id="UP001501444">
    <property type="component" value="Unassembled WGS sequence"/>
</dbReference>
<evidence type="ECO:0000313" key="4">
    <source>
        <dbReference type="Proteomes" id="UP001501444"/>
    </source>
</evidence>
<reference evidence="4" key="1">
    <citation type="journal article" date="2019" name="Int. J. Syst. Evol. Microbiol.">
        <title>The Global Catalogue of Microorganisms (GCM) 10K type strain sequencing project: providing services to taxonomists for standard genome sequencing and annotation.</title>
        <authorList>
            <consortium name="The Broad Institute Genomics Platform"/>
            <consortium name="The Broad Institute Genome Sequencing Center for Infectious Disease"/>
            <person name="Wu L."/>
            <person name="Ma J."/>
        </authorList>
    </citation>
    <scope>NUCLEOTIDE SEQUENCE [LARGE SCALE GENOMIC DNA]</scope>
    <source>
        <strain evidence="4">JCM 3272</strain>
    </source>
</reference>
<sequence>MRGGPPGRSRTGSASVPGVDNRTAGRRQLERAQTVYAEVVHHGGAGTTGAGLRAGRPTVVVPMLADQPFWGERVEALGVGPSPVALQELTVERLAAAIRAAVERPEHLAGATSLAARLAEEDGAGAVLARIERLVP</sequence>
<evidence type="ECO:0000259" key="2">
    <source>
        <dbReference type="Pfam" id="PF06722"/>
    </source>
</evidence>